<dbReference type="Pfam" id="PF12833">
    <property type="entry name" value="HTH_18"/>
    <property type="match status" value="1"/>
</dbReference>
<keyword evidence="1" id="KW-0805">Transcription regulation</keyword>
<protein>
    <submittedName>
        <fullName evidence="5">Helix-turn-helix domain-containing protein</fullName>
    </submittedName>
</protein>
<keyword evidence="2" id="KW-0238">DNA-binding</keyword>
<reference evidence="5 6" key="1">
    <citation type="submission" date="2018-11" db="EMBL/GenBank/DDBJ databases">
        <title>Flavobacterium sp. nov., YIM 102600 draft genome.</title>
        <authorList>
            <person name="Li G."/>
            <person name="Jiang Y."/>
        </authorList>
    </citation>
    <scope>NUCLEOTIDE SEQUENCE [LARGE SCALE GENOMIC DNA]</scope>
    <source>
        <strain evidence="5 6">YIM 102600</strain>
    </source>
</reference>
<dbReference type="PROSITE" id="PS01124">
    <property type="entry name" value="HTH_ARAC_FAMILY_2"/>
    <property type="match status" value="1"/>
</dbReference>
<dbReference type="SMART" id="SM00342">
    <property type="entry name" value="HTH_ARAC"/>
    <property type="match status" value="1"/>
</dbReference>
<organism evidence="5 6">
    <name type="scientific">Flavobacterium macacae</name>
    <dbReference type="NCBI Taxonomy" id="2488993"/>
    <lineage>
        <taxon>Bacteria</taxon>
        <taxon>Pseudomonadati</taxon>
        <taxon>Bacteroidota</taxon>
        <taxon>Flavobacteriia</taxon>
        <taxon>Flavobacteriales</taxon>
        <taxon>Flavobacteriaceae</taxon>
        <taxon>Flavobacterium</taxon>
    </lineage>
</organism>
<dbReference type="PRINTS" id="PR00032">
    <property type="entry name" value="HTHARAC"/>
</dbReference>
<evidence type="ECO:0000313" key="6">
    <source>
        <dbReference type="Proteomes" id="UP000271937"/>
    </source>
</evidence>
<evidence type="ECO:0000259" key="4">
    <source>
        <dbReference type="PROSITE" id="PS01124"/>
    </source>
</evidence>
<evidence type="ECO:0000256" key="1">
    <source>
        <dbReference type="ARBA" id="ARBA00023015"/>
    </source>
</evidence>
<keyword evidence="6" id="KW-1185">Reference proteome</keyword>
<dbReference type="GO" id="GO:0003700">
    <property type="term" value="F:DNA-binding transcription factor activity"/>
    <property type="evidence" value="ECO:0007669"/>
    <property type="project" value="InterPro"/>
</dbReference>
<proteinExistence type="predicted"/>
<dbReference type="Gene3D" id="1.10.10.60">
    <property type="entry name" value="Homeodomain-like"/>
    <property type="match status" value="1"/>
</dbReference>
<dbReference type="InterPro" id="IPR020449">
    <property type="entry name" value="Tscrpt_reg_AraC-type_HTH"/>
</dbReference>
<name>A0A3P3W740_9FLAO</name>
<dbReference type="RefSeq" id="WP_125012927.1">
    <property type="nucleotide sequence ID" value="NZ_RQVR01000010.1"/>
</dbReference>
<sequence>MIYQGRQNEYFEIQTVDDKTYRSYRPIVSGALQLLWFLSDGNRITIDGISHNFDANQIISLSQHHQVQYEAISSMKMLRFNAEFYCVLNHDSEVGCKGILYYTPAKIPVVRIEGNDLAVMNDAWDVTDMELEMKDSLQLEMLQMQLKRVLILCTRIYKKQDNMACIDDSQHDLVREFNFLVEKHFREFHGVAHYAALLHKSPKTITNTFNKIGEKSPLQVIHNRILLESKRLLHYTKRDISEIAYELNFENVQGFSRFFKKQTGISPSDFRISLEK</sequence>
<dbReference type="SUPFAM" id="SSF46689">
    <property type="entry name" value="Homeodomain-like"/>
    <property type="match status" value="1"/>
</dbReference>
<comment type="caution">
    <text evidence="5">The sequence shown here is derived from an EMBL/GenBank/DDBJ whole genome shotgun (WGS) entry which is preliminary data.</text>
</comment>
<accession>A0A3P3W740</accession>
<evidence type="ECO:0000256" key="3">
    <source>
        <dbReference type="ARBA" id="ARBA00023163"/>
    </source>
</evidence>
<dbReference type="OrthoDB" id="2666928at2"/>
<dbReference type="EMBL" id="RQVR01000010">
    <property type="protein sequence ID" value="RRJ90780.1"/>
    <property type="molecule type" value="Genomic_DNA"/>
</dbReference>
<feature type="domain" description="HTH araC/xylS-type" evidence="4">
    <location>
        <begin position="175"/>
        <end position="273"/>
    </location>
</feature>
<dbReference type="PANTHER" id="PTHR43280">
    <property type="entry name" value="ARAC-FAMILY TRANSCRIPTIONAL REGULATOR"/>
    <property type="match status" value="1"/>
</dbReference>
<gene>
    <name evidence="5" type="ORF">EG849_09895</name>
</gene>
<evidence type="ECO:0000256" key="2">
    <source>
        <dbReference type="ARBA" id="ARBA00023125"/>
    </source>
</evidence>
<dbReference type="PANTHER" id="PTHR43280:SF32">
    <property type="entry name" value="TRANSCRIPTIONAL REGULATORY PROTEIN"/>
    <property type="match status" value="1"/>
</dbReference>
<dbReference type="AlphaFoldDB" id="A0A3P3W740"/>
<evidence type="ECO:0000313" key="5">
    <source>
        <dbReference type="EMBL" id="RRJ90780.1"/>
    </source>
</evidence>
<dbReference type="InterPro" id="IPR018060">
    <property type="entry name" value="HTH_AraC"/>
</dbReference>
<dbReference type="Proteomes" id="UP000271937">
    <property type="component" value="Unassembled WGS sequence"/>
</dbReference>
<dbReference type="GO" id="GO:0043565">
    <property type="term" value="F:sequence-specific DNA binding"/>
    <property type="evidence" value="ECO:0007669"/>
    <property type="project" value="InterPro"/>
</dbReference>
<keyword evidence="3" id="KW-0804">Transcription</keyword>
<dbReference type="InterPro" id="IPR009057">
    <property type="entry name" value="Homeodomain-like_sf"/>
</dbReference>